<feature type="compositionally biased region" description="Basic and acidic residues" evidence="1">
    <location>
        <begin position="50"/>
        <end position="61"/>
    </location>
</feature>
<evidence type="ECO:0000256" key="1">
    <source>
        <dbReference type="SAM" id="MobiDB-lite"/>
    </source>
</evidence>
<sequence>MSQPSVSTPSKHSKEQSNPKNIGAEIDLSDVITDVVPLSIVHVHATSMRKDRTYASRKDNPSKVNTSSFPSMTARNVKTLEPSIAVKKSQSMTSMYLDPISVEPNVRISKDCHVMKNVMEDVEAYETSNRPRSITTLSKSSMIIADRDNVDKNIRVLISQVLGIDPKTNVVPDVSTSLAQPDNTTETPMDKSDVNLSTLSPEKSKDRERYEGMIGDLDDKDENSVEIKDQPTDIVNIEDLDSDDFPIGQRLAPEPNIHSTSEPVDSPSMPSSESSTLEEISPSNSSLKSTSPNASSSLSPTVSSSKSNSIYQSNNTIIPSPTENIPLRPHTVILVPKRSDNLHNMQNKAKSWFSQPRLKPRFLLTHFEPKSTKQALPRLQCKETMQAKKEKMELLRGLSLGKIDTSNISPLQQEVLIIWGEDDKIFPVQMAHELKQIISKNARIELMKEASHVPQTEKPEEFNNIIFNFLRSSS</sequence>
<dbReference type="Gene3D" id="3.40.50.1820">
    <property type="entry name" value="alpha/beta hydrolase"/>
    <property type="match status" value="1"/>
</dbReference>
<feature type="compositionally biased region" description="Low complexity" evidence="1">
    <location>
        <begin position="261"/>
        <end position="315"/>
    </location>
</feature>
<dbReference type="InterPro" id="IPR052370">
    <property type="entry name" value="Meta-cleavage_hydrolase"/>
</dbReference>
<dbReference type="PANTHER" id="PTHR43139">
    <property type="entry name" value="SI:DKEY-122A22.2"/>
    <property type="match status" value="1"/>
</dbReference>
<accession>A0A9D4WJM7</accession>
<organism evidence="2 3">
    <name type="scientific">Pisum sativum</name>
    <name type="common">Garden pea</name>
    <name type="synonym">Lathyrus oleraceus</name>
    <dbReference type="NCBI Taxonomy" id="3888"/>
    <lineage>
        <taxon>Eukaryota</taxon>
        <taxon>Viridiplantae</taxon>
        <taxon>Streptophyta</taxon>
        <taxon>Embryophyta</taxon>
        <taxon>Tracheophyta</taxon>
        <taxon>Spermatophyta</taxon>
        <taxon>Magnoliopsida</taxon>
        <taxon>eudicotyledons</taxon>
        <taxon>Gunneridae</taxon>
        <taxon>Pentapetalae</taxon>
        <taxon>rosids</taxon>
        <taxon>fabids</taxon>
        <taxon>Fabales</taxon>
        <taxon>Fabaceae</taxon>
        <taxon>Papilionoideae</taxon>
        <taxon>50 kb inversion clade</taxon>
        <taxon>NPAAA clade</taxon>
        <taxon>Hologalegina</taxon>
        <taxon>IRL clade</taxon>
        <taxon>Fabeae</taxon>
        <taxon>Lathyrus</taxon>
    </lineage>
</organism>
<dbReference type="InterPro" id="IPR029058">
    <property type="entry name" value="AB_hydrolase_fold"/>
</dbReference>
<keyword evidence="3" id="KW-1185">Reference proteome</keyword>
<protein>
    <recommendedName>
        <fullName evidence="4">AB hydrolase-1 domain-containing protein</fullName>
    </recommendedName>
</protein>
<feature type="compositionally biased region" description="Basic and acidic residues" evidence="1">
    <location>
        <begin position="222"/>
        <end position="231"/>
    </location>
</feature>
<name>A0A9D4WJM7_PEA</name>
<evidence type="ECO:0000313" key="3">
    <source>
        <dbReference type="Proteomes" id="UP001058974"/>
    </source>
</evidence>
<dbReference type="Proteomes" id="UP001058974">
    <property type="component" value="Chromosome 5"/>
</dbReference>
<dbReference type="PANTHER" id="PTHR43139:SF52">
    <property type="entry name" value="SI:DKEY-122A22.2"/>
    <property type="match status" value="1"/>
</dbReference>
<gene>
    <name evidence="2" type="ORF">KIW84_051189</name>
</gene>
<evidence type="ECO:0008006" key="4">
    <source>
        <dbReference type="Google" id="ProtNLM"/>
    </source>
</evidence>
<reference evidence="2 3" key="1">
    <citation type="journal article" date="2022" name="Nat. Genet.">
        <title>Improved pea reference genome and pan-genome highlight genomic features and evolutionary characteristics.</title>
        <authorList>
            <person name="Yang T."/>
            <person name="Liu R."/>
            <person name="Luo Y."/>
            <person name="Hu S."/>
            <person name="Wang D."/>
            <person name="Wang C."/>
            <person name="Pandey M.K."/>
            <person name="Ge S."/>
            <person name="Xu Q."/>
            <person name="Li N."/>
            <person name="Li G."/>
            <person name="Huang Y."/>
            <person name="Saxena R.K."/>
            <person name="Ji Y."/>
            <person name="Li M."/>
            <person name="Yan X."/>
            <person name="He Y."/>
            <person name="Liu Y."/>
            <person name="Wang X."/>
            <person name="Xiang C."/>
            <person name="Varshney R.K."/>
            <person name="Ding H."/>
            <person name="Gao S."/>
            <person name="Zong X."/>
        </authorList>
    </citation>
    <scope>NUCLEOTIDE SEQUENCE [LARGE SCALE GENOMIC DNA]</scope>
    <source>
        <strain evidence="2 3">cv. Zhongwan 6</strain>
    </source>
</reference>
<dbReference type="Gramene" id="Psat05G0118900-T1">
    <property type="protein sequence ID" value="KAI5403948.1"/>
    <property type="gene ID" value="KIW84_051189"/>
</dbReference>
<dbReference type="SUPFAM" id="SSF53474">
    <property type="entry name" value="alpha/beta-Hydrolases"/>
    <property type="match status" value="1"/>
</dbReference>
<feature type="region of interest" description="Disordered" evidence="1">
    <location>
        <begin position="173"/>
        <end position="325"/>
    </location>
</feature>
<proteinExistence type="predicted"/>
<dbReference type="AlphaFoldDB" id="A0A9D4WJM7"/>
<comment type="caution">
    <text evidence="2">The sequence shown here is derived from an EMBL/GenBank/DDBJ whole genome shotgun (WGS) entry which is preliminary data.</text>
</comment>
<feature type="region of interest" description="Disordered" evidence="1">
    <location>
        <begin position="50"/>
        <end position="70"/>
    </location>
</feature>
<feature type="region of interest" description="Disordered" evidence="1">
    <location>
        <begin position="1"/>
        <end position="22"/>
    </location>
</feature>
<feature type="compositionally biased region" description="Basic and acidic residues" evidence="1">
    <location>
        <begin position="202"/>
        <end position="211"/>
    </location>
</feature>
<evidence type="ECO:0000313" key="2">
    <source>
        <dbReference type="EMBL" id="KAI5403948.1"/>
    </source>
</evidence>
<feature type="compositionally biased region" description="Polar residues" evidence="1">
    <location>
        <begin position="1"/>
        <end position="11"/>
    </location>
</feature>
<dbReference type="EMBL" id="JAMSHJ010000005">
    <property type="protein sequence ID" value="KAI5403948.1"/>
    <property type="molecule type" value="Genomic_DNA"/>
</dbReference>
<feature type="compositionally biased region" description="Polar residues" evidence="1">
    <location>
        <begin position="174"/>
        <end position="187"/>
    </location>
</feature>